<gene>
    <name evidence="1" type="ORF">RXV79_16295</name>
</gene>
<proteinExistence type="predicted"/>
<protein>
    <submittedName>
        <fullName evidence="1">Uncharacterized protein</fullName>
    </submittedName>
</protein>
<accession>A0ABZ0CND1</accession>
<evidence type="ECO:0000313" key="1">
    <source>
        <dbReference type="EMBL" id="WOB06483.1"/>
    </source>
</evidence>
<reference evidence="1 2" key="1">
    <citation type="submission" date="2023-10" db="EMBL/GenBank/DDBJ databases">
        <title>Bacteria for the degradation of biodegradable plastic PBAT(Polybutylene adipate terephthalate).</title>
        <authorList>
            <person name="Weon H.-Y."/>
            <person name="Yeon J."/>
        </authorList>
    </citation>
    <scope>NUCLEOTIDE SEQUENCE [LARGE SCALE GENOMIC DNA]</scope>
    <source>
        <strain evidence="1 2">SBD 7-3</strain>
    </source>
</reference>
<keyword evidence="2" id="KW-1185">Reference proteome</keyword>
<dbReference type="EMBL" id="CP136336">
    <property type="protein sequence ID" value="WOB06483.1"/>
    <property type="molecule type" value="Genomic_DNA"/>
</dbReference>
<organism evidence="1 2">
    <name type="scientific">Piscinibacter gummiphilus</name>
    <dbReference type="NCBI Taxonomy" id="946333"/>
    <lineage>
        <taxon>Bacteria</taxon>
        <taxon>Pseudomonadati</taxon>
        <taxon>Pseudomonadota</taxon>
        <taxon>Betaproteobacteria</taxon>
        <taxon>Burkholderiales</taxon>
        <taxon>Sphaerotilaceae</taxon>
        <taxon>Piscinibacter</taxon>
    </lineage>
</organism>
<dbReference type="RefSeq" id="WP_316698946.1">
    <property type="nucleotide sequence ID" value="NZ_CP136336.1"/>
</dbReference>
<name>A0ABZ0CND1_9BURK</name>
<dbReference type="Proteomes" id="UP001303946">
    <property type="component" value="Chromosome"/>
</dbReference>
<sequence>MSWIGSVAAGPATWSAAEAASLGRPAGKPRAKAFDELTRQKCAELDRLLAETINLRPCERMLIDALTAAGAYTVTVDPGSPRGDGCVRSYWDGSRLVVENIDTSVMYDIPDVSPGQHVTADITFHSYGKSTLPPELQKKVDEDLRRSMSSMRDKGFDAGPVPPGRRTKAYLALKAALGL</sequence>
<evidence type="ECO:0000313" key="2">
    <source>
        <dbReference type="Proteomes" id="UP001303946"/>
    </source>
</evidence>